<name>A0A240EJW3_9VIBR</name>
<organism evidence="7 8">
    <name type="scientific">Vibrio thalassae</name>
    <dbReference type="NCBI Taxonomy" id="1243014"/>
    <lineage>
        <taxon>Bacteria</taxon>
        <taxon>Pseudomonadati</taxon>
        <taxon>Pseudomonadota</taxon>
        <taxon>Gammaproteobacteria</taxon>
        <taxon>Vibrionales</taxon>
        <taxon>Vibrionaceae</taxon>
        <taxon>Vibrio</taxon>
    </lineage>
</organism>
<dbReference type="SUPFAM" id="SSF53807">
    <property type="entry name" value="Helical backbone' metal receptor"/>
    <property type="match status" value="1"/>
</dbReference>
<dbReference type="InterPro" id="IPR006127">
    <property type="entry name" value="ZnuA-like"/>
</dbReference>
<dbReference type="Proteomes" id="UP000219336">
    <property type="component" value="Unassembled WGS sequence"/>
</dbReference>
<evidence type="ECO:0000256" key="4">
    <source>
        <dbReference type="ARBA" id="ARBA00022729"/>
    </source>
</evidence>
<keyword evidence="5" id="KW-0406">Ion transport</keyword>
<evidence type="ECO:0000256" key="2">
    <source>
        <dbReference type="ARBA" id="ARBA00015915"/>
    </source>
</evidence>
<evidence type="ECO:0000256" key="3">
    <source>
        <dbReference type="ARBA" id="ARBA00022448"/>
    </source>
</evidence>
<dbReference type="GO" id="GO:0007155">
    <property type="term" value="P:cell adhesion"/>
    <property type="evidence" value="ECO:0007669"/>
    <property type="project" value="InterPro"/>
</dbReference>
<evidence type="ECO:0000256" key="1">
    <source>
        <dbReference type="ARBA" id="ARBA00011028"/>
    </source>
</evidence>
<evidence type="ECO:0000313" key="8">
    <source>
        <dbReference type="Proteomes" id="UP000219336"/>
    </source>
</evidence>
<sequence>MLSQNASPHDYALKPSDIQKIQSADLVVWVGSDLEVFLAKPIAKSRRSLALANNENMPLRTFTKPCGCGHKHSHYDPHIWLDPEQAKIIAQSITSELIKISPDLKHDYLSKLLQFNQTLSLTVERIKRQLTPIQHQGYFVFHDAYGYFEDYFELNNLGHFTVHPERPIGAKKLITIKNTIEDQSVQCLFSEPQFTPALVEQTVRGTRAQKGELDPVGSMIAVEKGSYFRFLESIANGLIQCLN</sequence>
<dbReference type="PANTHER" id="PTHR42953">
    <property type="entry name" value="HIGH-AFFINITY ZINC UPTAKE SYSTEM PROTEIN ZNUA-RELATED"/>
    <property type="match status" value="1"/>
</dbReference>
<accession>A0A240EJW3</accession>
<reference evidence="8" key="1">
    <citation type="submission" date="2016-06" db="EMBL/GenBank/DDBJ databases">
        <authorList>
            <person name="Rodrigo-Torres L."/>
            <person name="Arahal R.D."/>
            <person name="Lucena T."/>
        </authorList>
    </citation>
    <scope>NUCLEOTIDE SEQUENCE [LARGE SCALE GENOMIC DNA]</scope>
    <source>
        <strain evidence="8">CECT8203</strain>
    </source>
</reference>
<keyword evidence="8" id="KW-1185">Reference proteome</keyword>
<dbReference type="InterPro" id="IPR050492">
    <property type="entry name" value="Bact_metal-bind_prot9"/>
</dbReference>
<dbReference type="EMBL" id="OANU01000034">
    <property type="protein sequence ID" value="SNX48801.1"/>
    <property type="molecule type" value="Genomic_DNA"/>
</dbReference>
<dbReference type="PANTHER" id="PTHR42953:SF3">
    <property type="entry name" value="HIGH-AFFINITY ZINC UPTAKE SYSTEM PROTEIN ZNUA"/>
    <property type="match status" value="1"/>
</dbReference>
<comment type="similarity">
    <text evidence="1 6">Belongs to the bacterial solute-binding protein 9 family.</text>
</comment>
<dbReference type="GO" id="GO:0006829">
    <property type="term" value="P:zinc ion transport"/>
    <property type="evidence" value="ECO:0007669"/>
    <property type="project" value="UniProtKB-KW"/>
</dbReference>
<dbReference type="GO" id="GO:0046872">
    <property type="term" value="F:metal ion binding"/>
    <property type="evidence" value="ECO:0007669"/>
    <property type="project" value="InterPro"/>
</dbReference>
<dbReference type="AlphaFoldDB" id="A0A240EJW3"/>
<keyword evidence="3 6" id="KW-0813">Transport</keyword>
<dbReference type="Pfam" id="PF01297">
    <property type="entry name" value="ZnuA"/>
    <property type="match status" value="1"/>
</dbReference>
<dbReference type="RefSeq" id="WP_244181205.1">
    <property type="nucleotide sequence ID" value="NZ_JBHSII010000011.1"/>
</dbReference>
<gene>
    <name evidence="7" type="primary">znuA_3</name>
    <name evidence="7" type="ORF">VTH8203_02438</name>
</gene>
<evidence type="ECO:0000256" key="6">
    <source>
        <dbReference type="RuleBase" id="RU003512"/>
    </source>
</evidence>
<protein>
    <recommendedName>
        <fullName evidence="2">High-affinity zinc uptake system protein ZnuA</fullName>
    </recommendedName>
</protein>
<dbReference type="InterPro" id="IPR006128">
    <property type="entry name" value="Lipoprotein_PsaA-like"/>
</dbReference>
<dbReference type="Gene3D" id="3.40.50.1980">
    <property type="entry name" value="Nitrogenase molybdenum iron protein domain"/>
    <property type="match status" value="2"/>
</dbReference>
<keyword evidence="5" id="KW-0864">Zinc transport</keyword>
<evidence type="ECO:0000256" key="5">
    <source>
        <dbReference type="ARBA" id="ARBA00022906"/>
    </source>
</evidence>
<keyword evidence="5" id="KW-0862">Zinc</keyword>
<evidence type="ECO:0000313" key="7">
    <source>
        <dbReference type="EMBL" id="SNX48801.1"/>
    </source>
</evidence>
<proteinExistence type="inferred from homology"/>
<dbReference type="PRINTS" id="PR00690">
    <property type="entry name" value="ADHESNFAMILY"/>
</dbReference>
<keyword evidence="4" id="KW-0732">Signal</keyword>